<reference evidence="2 3" key="1">
    <citation type="submission" date="2018-06" db="EMBL/GenBank/DDBJ databases">
        <authorList>
            <consortium name="Pathogen Informatics"/>
            <person name="Doyle S."/>
        </authorList>
    </citation>
    <scope>NUCLEOTIDE SEQUENCE [LARGE SCALE GENOMIC DNA]</scope>
    <source>
        <strain evidence="2 3">NCTC11370</strain>
    </source>
</reference>
<sequence length="77" mass="8301">MKKLINSVALSRPFILAAMPASSALLSALEHLALRSDALIVNNLLPNAGTKIRPVGQTSLLTWRTPLSSLVIFNFIC</sequence>
<evidence type="ECO:0000313" key="2">
    <source>
        <dbReference type="EMBL" id="STO22756.1"/>
    </source>
</evidence>
<accession>A0A377GD63</accession>
<protein>
    <submittedName>
        <fullName evidence="2">Uncharacterized protein</fullName>
    </submittedName>
</protein>
<feature type="signal peptide" evidence="1">
    <location>
        <begin position="1"/>
        <end position="23"/>
    </location>
</feature>
<name>A0A377GD63_9GAMM</name>
<evidence type="ECO:0000256" key="1">
    <source>
        <dbReference type="SAM" id="SignalP"/>
    </source>
</evidence>
<feature type="chain" id="PRO_5016986447" evidence="1">
    <location>
        <begin position="24"/>
        <end position="77"/>
    </location>
</feature>
<keyword evidence="1" id="KW-0732">Signal</keyword>
<evidence type="ECO:0000313" key="3">
    <source>
        <dbReference type="Proteomes" id="UP000254554"/>
    </source>
</evidence>
<gene>
    <name evidence="2" type="ORF">NCTC11370_02857</name>
</gene>
<proteinExistence type="predicted"/>
<organism evidence="2 3">
    <name type="scientific">Fluoribacter dumoffii</name>
    <dbReference type="NCBI Taxonomy" id="463"/>
    <lineage>
        <taxon>Bacteria</taxon>
        <taxon>Pseudomonadati</taxon>
        <taxon>Pseudomonadota</taxon>
        <taxon>Gammaproteobacteria</taxon>
        <taxon>Legionellales</taxon>
        <taxon>Legionellaceae</taxon>
        <taxon>Fluoribacter</taxon>
    </lineage>
</organism>
<dbReference type="Proteomes" id="UP000254554">
    <property type="component" value="Unassembled WGS sequence"/>
</dbReference>
<dbReference type="RefSeq" id="WP_010654864.1">
    <property type="nucleotide sequence ID" value="NZ_JAPHOO010000002.1"/>
</dbReference>
<dbReference type="GeneID" id="93293752"/>
<dbReference type="EMBL" id="UGGT01000001">
    <property type="protein sequence ID" value="STO22756.1"/>
    <property type="molecule type" value="Genomic_DNA"/>
</dbReference>
<keyword evidence="3" id="KW-1185">Reference proteome</keyword>
<dbReference type="AlphaFoldDB" id="A0A377GD63"/>